<dbReference type="GO" id="GO:0005634">
    <property type="term" value="C:nucleus"/>
    <property type="evidence" value="ECO:0007669"/>
    <property type="project" value="TreeGrafter"/>
</dbReference>
<name>A0A8H3VDH3_VENIN</name>
<proteinExistence type="predicted"/>
<feature type="binding site" evidence="7">
    <location>
        <position position="53"/>
    </location>
    <ligand>
        <name>ATP</name>
        <dbReference type="ChEBI" id="CHEBI:30616"/>
    </ligand>
</feature>
<keyword evidence="6 7" id="KW-0067">ATP-binding</keyword>
<dbReference type="GO" id="GO:0000922">
    <property type="term" value="C:spindle pole"/>
    <property type="evidence" value="ECO:0007669"/>
    <property type="project" value="TreeGrafter"/>
</dbReference>
<dbReference type="GO" id="GO:0005524">
    <property type="term" value="F:ATP binding"/>
    <property type="evidence" value="ECO:0007669"/>
    <property type="project" value="UniProtKB-UniRule"/>
</dbReference>
<dbReference type="CDD" id="cd13117">
    <property type="entry name" value="POLO_box_2"/>
    <property type="match status" value="1"/>
</dbReference>
<comment type="caution">
    <text evidence="10">The sequence shown here is derived from an EMBL/GenBank/DDBJ whole genome shotgun (WGS) entry which is preliminary data.</text>
</comment>
<dbReference type="Gene3D" id="1.10.510.10">
    <property type="entry name" value="Transferase(Phosphotransferase) domain 1"/>
    <property type="match status" value="1"/>
</dbReference>
<dbReference type="Proteomes" id="UP000490939">
    <property type="component" value="Unassembled WGS sequence"/>
</dbReference>
<feature type="region of interest" description="Disordered" evidence="8">
    <location>
        <begin position="571"/>
        <end position="609"/>
    </location>
</feature>
<evidence type="ECO:0000256" key="8">
    <source>
        <dbReference type="SAM" id="MobiDB-lite"/>
    </source>
</evidence>
<dbReference type="PANTHER" id="PTHR24345">
    <property type="entry name" value="SERINE/THREONINE-PROTEIN KINASE PLK"/>
    <property type="match status" value="1"/>
</dbReference>
<dbReference type="InterPro" id="IPR000719">
    <property type="entry name" value="Prot_kinase_dom"/>
</dbReference>
<dbReference type="InterPro" id="IPR017441">
    <property type="entry name" value="Protein_kinase_ATP_BS"/>
</dbReference>
<reference evidence="10 11" key="1">
    <citation type="submission" date="2019-07" db="EMBL/GenBank/DDBJ databases">
        <title>Venturia inaequalis Genome Resource.</title>
        <authorList>
            <person name="Lichtner F.J."/>
        </authorList>
    </citation>
    <scope>NUCLEOTIDE SEQUENCE [LARGE SCALE GENOMIC DNA]</scope>
    <source>
        <strain evidence="10 11">DMI_063113</strain>
    </source>
</reference>
<feature type="domain" description="Protein kinase" evidence="9">
    <location>
        <begin position="20"/>
        <end position="282"/>
    </location>
</feature>
<evidence type="ECO:0000256" key="7">
    <source>
        <dbReference type="PROSITE-ProRule" id="PRU10141"/>
    </source>
</evidence>
<keyword evidence="5" id="KW-0418">Kinase</keyword>
<dbReference type="SUPFAM" id="SSF56112">
    <property type="entry name" value="Protein kinase-like (PK-like)"/>
    <property type="match status" value="1"/>
</dbReference>
<dbReference type="InterPro" id="IPR011009">
    <property type="entry name" value="Kinase-like_dom_sf"/>
</dbReference>
<dbReference type="InterPro" id="IPR033701">
    <property type="entry name" value="POLO_box_1"/>
</dbReference>
<dbReference type="Pfam" id="PF00659">
    <property type="entry name" value="POLO_box"/>
    <property type="match status" value="1"/>
</dbReference>
<dbReference type="GO" id="GO:0000776">
    <property type="term" value="C:kinetochore"/>
    <property type="evidence" value="ECO:0007669"/>
    <property type="project" value="TreeGrafter"/>
</dbReference>
<evidence type="ECO:0000256" key="1">
    <source>
        <dbReference type="ARBA" id="ARBA00022527"/>
    </source>
</evidence>
<dbReference type="PROSITE" id="PS50011">
    <property type="entry name" value="PROTEIN_KINASE_DOM"/>
    <property type="match status" value="1"/>
</dbReference>
<evidence type="ECO:0000256" key="4">
    <source>
        <dbReference type="ARBA" id="ARBA00022741"/>
    </source>
</evidence>
<dbReference type="GO" id="GO:0005816">
    <property type="term" value="C:spindle pole body"/>
    <property type="evidence" value="ECO:0007669"/>
    <property type="project" value="TreeGrafter"/>
</dbReference>
<dbReference type="InterPro" id="IPR033695">
    <property type="entry name" value="POLO_box_2"/>
</dbReference>
<dbReference type="GO" id="GO:0007052">
    <property type="term" value="P:mitotic spindle organization"/>
    <property type="evidence" value="ECO:0007669"/>
    <property type="project" value="TreeGrafter"/>
</dbReference>
<dbReference type="EMBL" id="WNWR01000252">
    <property type="protein sequence ID" value="KAE9986720.1"/>
    <property type="molecule type" value="Genomic_DNA"/>
</dbReference>
<evidence type="ECO:0000256" key="6">
    <source>
        <dbReference type="ARBA" id="ARBA00022840"/>
    </source>
</evidence>
<dbReference type="Gene3D" id="3.30.1120.30">
    <property type="entry name" value="POLO box domain"/>
    <property type="match status" value="2"/>
</dbReference>
<dbReference type="Pfam" id="PF00069">
    <property type="entry name" value="Pkinase"/>
    <property type="match status" value="1"/>
</dbReference>
<dbReference type="InterPro" id="IPR036947">
    <property type="entry name" value="POLO_box_dom_sf"/>
</dbReference>
<dbReference type="GO" id="GO:0004674">
    <property type="term" value="F:protein serine/threonine kinase activity"/>
    <property type="evidence" value="ECO:0007669"/>
    <property type="project" value="UniProtKB-KW"/>
</dbReference>
<keyword evidence="2" id="KW-0808">Transferase</keyword>
<protein>
    <recommendedName>
        <fullName evidence="9">Protein kinase domain-containing protein</fullName>
    </recommendedName>
</protein>
<feature type="region of interest" description="Disordered" evidence="8">
    <location>
        <begin position="623"/>
        <end position="647"/>
    </location>
</feature>
<sequence>MSMLADAPPAIVQEPKDIQYITGDKLGNGGFAICYRGELCQKSKPTGKIIALKIVKSQMDRRVIQKFVTELQLHSKLSHPNIVEFYRAFSFRECTYVVLELCHNGSLADALRKRKFFTMPEIRRFIIQTCGAVKYLHGRNIVHRDLKTGNIFLDKGMNVKVGDFGLAAVLVSKHDIGMRRTTMCGTPNYLAPEILEKTGHNEKVDLWAVGIIAYTLAVGKAPFHASNKEEIYKKARIGEYEWPDVSKHQNDISNDLRDLVSSLLVHEDERPSPDQIVSHAFFKTNFVPEILESSCTTRKPVFPSIKPPSAETIRRGYSDSWLKVCKQSGVGEYAPGKTFPLHGKKLVSVVKDCEKEMTAGKAPMVPIPEGTVYLPFPERVNILESRLSQLSEISEERDSSGEGRQLTEINPSDRSNKTVPRSMGPPPPRHHLQENVDPIQASMAPPATIKRTNSRKTRPEAEAETRPSASRQQPREQAAPAQPRPRPTSLRHVPRGEADRVEPLVSEIAAKPSSRQTSREQPAEAKSRPRSIQYVPREEVERKDFVEERPLILREPTRRERPVVRTQAINSRPRQISREEAPAHAEAVSRPSPPLVSAPPLRRARSVRTVSANDEAVAKKPAAIDVISIPDDSPSESEENSIPETSFTDPAVVLARAAKLRDNIASALAGKSSLPRRASTPPRLPFVSKWVDYARKHGVGYVLEDGSVGCLFNATSRHRVTHVVVNNGYSHLMSVGGDLEAVGRVPLEFYSHLENNELVCGPVETDRKRQTTILWAKFGKYMCQSLGEAQKQIRPRNNKDGSLFMRYYQRLGSVGIWGFSNGCFQFNFPDHTKLVLSSDGRFCSFTCLLPEAMAHLHEHNELPFKFIKTRNVLPGTLDSLLYGDAKTVIITEANLLREKLGFIAAVVGQWVDGGGLGRCPDAKIQRMPWTGPRLEDGKKEEWITVGRFGGDSRA</sequence>
<dbReference type="GO" id="GO:0005737">
    <property type="term" value="C:cytoplasm"/>
    <property type="evidence" value="ECO:0007669"/>
    <property type="project" value="TreeGrafter"/>
</dbReference>
<keyword evidence="4 7" id="KW-0547">Nucleotide-binding</keyword>
<dbReference type="InterPro" id="IPR008271">
    <property type="entry name" value="Ser/Thr_kinase_AS"/>
</dbReference>
<dbReference type="PANTHER" id="PTHR24345:SF0">
    <property type="entry name" value="CELL CYCLE SERINE_THREONINE-PROTEIN KINASE CDC5_MSD2"/>
    <property type="match status" value="1"/>
</dbReference>
<evidence type="ECO:0000256" key="2">
    <source>
        <dbReference type="ARBA" id="ARBA00022679"/>
    </source>
</evidence>
<dbReference type="SMART" id="SM00220">
    <property type="entry name" value="S_TKc"/>
    <property type="match status" value="1"/>
</dbReference>
<dbReference type="PROSITE" id="PS00107">
    <property type="entry name" value="PROTEIN_KINASE_ATP"/>
    <property type="match status" value="1"/>
</dbReference>
<dbReference type="CDD" id="cd13118">
    <property type="entry name" value="POLO_box_1"/>
    <property type="match status" value="1"/>
</dbReference>
<keyword evidence="11" id="KW-1185">Reference proteome</keyword>
<gene>
    <name evidence="10" type="ORF">EG327_004204</name>
</gene>
<keyword evidence="3" id="KW-0677">Repeat</keyword>
<evidence type="ECO:0000259" key="9">
    <source>
        <dbReference type="PROSITE" id="PS50011"/>
    </source>
</evidence>
<dbReference type="PROSITE" id="PS00108">
    <property type="entry name" value="PROTEIN_KINASE_ST"/>
    <property type="match status" value="1"/>
</dbReference>
<evidence type="ECO:0000256" key="5">
    <source>
        <dbReference type="ARBA" id="ARBA00022777"/>
    </source>
</evidence>
<accession>A0A8H3VDH3</accession>
<dbReference type="AlphaFoldDB" id="A0A8H3VDH3"/>
<feature type="region of interest" description="Disordered" evidence="8">
    <location>
        <begin position="392"/>
        <end position="534"/>
    </location>
</feature>
<evidence type="ECO:0000313" key="10">
    <source>
        <dbReference type="EMBL" id="KAE9986720.1"/>
    </source>
</evidence>
<organism evidence="10 11">
    <name type="scientific">Venturia inaequalis</name>
    <name type="common">Apple scab fungus</name>
    <dbReference type="NCBI Taxonomy" id="5025"/>
    <lineage>
        <taxon>Eukaryota</taxon>
        <taxon>Fungi</taxon>
        <taxon>Dikarya</taxon>
        <taxon>Ascomycota</taxon>
        <taxon>Pezizomycotina</taxon>
        <taxon>Dothideomycetes</taxon>
        <taxon>Pleosporomycetidae</taxon>
        <taxon>Venturiales</taxon>
        <taxon>Venturiaceae</taxon>
        <taxon>Venturia</taxon>
    </lineage>
</organism>
<keyword evidence="1" id="KW-0723">Serine/threonine-protein kinase</keyword>
<evidence type="ECO:0000256" key="3">
    <source>
        <dbReference type="ARBA" id="ARBA00022737"/>
    </source>
</evidence>
<dbReference type="SUPFAM" id="SSF82615">
    <property type="entry name" value="Polo-box domain"/>
    <property type="match status" value="2"/>
</dbReference>
<evidence type="ECO:0000313" key="11">
    <source>
        <dbReference type="Proteomes" id="UP000490939"/>
    </source>
</evidence>
<feature type="compositionally biased region" description="Low complexity" evidence="8">
    <location>
        <begin position="468"/>
        <end position="481"/>
    </location>
</feature>
<feature type="compositionally biased region" description="Basic and acidic residues" evidence="8">
    <location>
        <begin position="517"/>
        <end position="527"/>
    </location>
</feature>
<dbReference type="InterPro" id="IPR000959">
    <property type="entry name" value="POLO_box_dom"/>
</dbReference>
<feature type="compositionally biased region" description="Polar residues" evidence="8">
    <location>
        <begin position="407"/>
        <end position="419"/>
    </location>
</feature>